<comment type="caution">
    <text evidence="1">The sequence shown here is derived from an EMBL/GenBank/DDBJ whole genome shotgun (WGS) entry which is preliminary data.</text>
</comment>
<protein>
    <submittedName>
        <fullName evidence="1">Uncharacterized protein</fullName>
    </submittedName>
</protein>
<name>A0A5J4TL27_9EUKA</name>
<proteinExistence type="predicted"/>
<evidence type="ECO:0000313" key="1">
    <source>
        <dbReference type="EMBL" id="KAA6359206.1"/>
    </source>
</evidence>
<sequence length="67" mass="7914">MNKMHYICGDTDSMTRAISGNPNTDDGYRQKFKYVSKDQKFFDENFLLFFGQYKQLFGIYYEAEGTV</sequence>
<dbReference type="EMBL" id="SNRW01028737">
    <property type="protein sequence ID" value="KAA6359206.1"/>
    <property type="molecule type" value="Genomic_DNA"/>
</dbReference>
<gene>
    <name evidence="1" type="ORF">EZS28_045267</name>
</gene>
<dbReference type="OrthoDB" id="6600300at2759"/>
<accession>A0A5J4TL27</accession>
<dbReference type="AlphaFoldDB" id="A0A5J4TL27"/>
<reference evidence="1 2" key="1">
    <citation type="submission" date="2019-03" db="EMBL/GenBank/DDBJ databases">
        <title>Single cell metagenomics reveals metabolic interactions within the superorganism composed of flagellate Streblomastix strix and complex community of Bacteroidetes bacteria on its surface.</title>
        <authorList>
            <person name="Treitli S.C."/>
            <person name="Kolisko M."/>
            <person name="Husnik F."/>
            <person name="Keeling P."/>
            <person name="Hampl V."/>
        </authorList>
    </citation>
    <scope>NUCLEOTIDE SEQUENCE [LARGE SCALE GENOMIC DNA]</scope>
    <source>
        <strain evidence="1">ST1C</strain>
    </source>
</reference>
<dbReference type="Proteomes" id="UP000324800">
    <property type="component" value="Unassembled WGS sequence"/>
</dbReference>
<organism evidence="1 2">
    <name type="scientific">Streblomastix strix</name>
    <dbReference type="NCBI Taxonomy" id="222440"/>
    <lineage>
        <taxon>Eukaryota</taxon>
        <taxon>Metamonada</taxon>
        <taxon>Preaxostyla</taxon>
        <taxon>Oxymonadida</taxon>
        <taxon>Streblomastigidae</taxon>
        <taxon>Streblomastix</taxon>
    </lineage>
</organism>
<evidence type="ECO:0000313" key="2">
    <source>
        <dbReference type="Proteomes" id="UP000324800"/>
    </source>
</evidence>